<dbReference type="PROSITE" id="PS50297">
    <property type="entry name" value="ANK_REP_REGION"/>
    <property type="match status" value="6"/>
</dbReference>
<dbReference type="GeneID" id="70249609"/>
<sequence length="1224" mass="137220">MSQDQPQLDNSDYTVGWITALHFERTAAESMLDEQHAPPKQKHENDHNNYALGSIIGPNGNKHNVVIATLPSERYGTTPATATAIQLLSSFPAIKFGLMVGTGGGIPSEETDIRLGDVVVGNDNNCGGVRQYDFEKVTTNGVEKLGALNAPPRVLLSALSTLRSKHEKLGSDVPAILEDMRKNYPVMVKPRQGTGYVYQGAEHDRLFEPGYIHTVGSRDCSQCDRKKEVRREERADLDPYFYYGTIASGNKVIKDAKVRDMFPDCLCFETEAAGLMNDFPCLVIRGISDYCDSHKNDKWKRYAAATAAAYAKELLQVIDVTEIRSTPEARTLIPQLQGIEGSVNRIETRLEEQHVQKKWLKIFEWLTSLNPSARHADVKKPRVEGTGLWLLKDPGYVDWSSGSPTFQTMCCYGDPGSGKTVISSLVIDRLTEHTATQDKVGLAYVYCDYRDQAKQTTENLFSSITEQLLSSLSEKTGIPKSIEDRCEALKKQGNPLGLENAKDLLLTTCAEFDRVYICIDALDELEPHNLRLLLRSMCHGLSVQLFVTGRPFIQETVLEYLKDEHSVTIKAHENDIRCYIETELGGPRDSASKAMNEQLKKNIIAKVINSARGMQEINERDRRECLTRLPSNLDEAFVKTMTRIQQQPKAMFELAKKTIAWIHLAGRSFTVDALLCSLAVRDDDKSFDPTGKPEQEVLLRCCHGLIVVDQETSTIRMVHYSFQEYLSRQKEIFGIDKRQWHSNIAGTCLTYLSISPKEDEEKSRKYLVNWWAKEQESFKRTIFYYAATEWARHLRASDELPGAVFDLATAYFNTYGLGNFESYRLLFHLNLREVLENPPLTNLSGHILACLGFEKIILHLIQMGLNPNSKDNHGKTPLFWAARNGHETTTKTLLENGVDINSKDNYEQTPIFWAAQYGHKITTKVLIENGADINSKDNDGRTPIFWAAQNGHETITKTLLENGAVINSQDDSGRTPLSWAAQNGHETTTKVLIENGVDINSKDNDGRTPISRAVIYGQETTTKDNDGQTPIFWAVIFGREAITKDNDGRTPIFWAAQNGHETITKTLLENGAVINSQDDSGRTPLSGAVQSHPNIYIRFPLSRMRVVELLIKNGAKVDSMDENGRTPLSWCEDEEIAELLIQNGAAVDSVDESGRTPLSWVENEEVAKLLIEKGAAVESVDRNGRTPLSWALLNKRISIVRLLQKMGAGVKRGNKRAKRYHSEP</sequence>
<feature type="repeat" description="ANK" evidence="2">
    <location>
        <begin position="972"/>
        <end position="1004"/>
    </location>
</feature>
<keyword evidence="1" id="KW-0677">Repeat</keyword>
<dbReference type="PANTHER" id="PTHR46082:SF11">
    <property type="entry name" value="AAA+ ATPASE DOMAIN-CONTAINING PROTEIN-RELATED"/>
    <property type="match status" value="1"/>
</dbReference>
<gene>
    <name evidence="5" type="ORF">BGW36DRAFT_415482</name>
</gene>
<dbReference type="InterPro" id="IPR056884">
    <property type="entry name" value="NPHP3-like_N"/>
</dbReference>
<feature type="repeat" description="ANK" evidence="2">
    <location>
        <begin position="1047"/>
        <end position="1079"/>
    </location>
</feature>
<accession>A0AAD4KUV4</accession>
<dbReference type="InterPro" id="IPR053137">
    <property type="entry name" value="NLR-like"/>
</dbReference>
<dbReference type="InterPro" id="IPR027417">
    <property type="entry name" value="P-loop_NTPase"/>
</dbReference>
<evidence type="ECO:0000259" key="4">
    <source>
        <dbReference type="Pfam" id="PF24883"/>
    </source>
</evidence>
<dbReference type="Proteomes" id="UP001201262">
    <property type="component" value="Unassembled WGS sequence"/>
</dbReference>
<feature type="repeat" description="ANK" evidence="2">
    <location>
        <begin position="1080"/>
        <end position="1122"/>
    </location>
</feature>
<keyword evidence="6" id="KW-1185">Reference proteome</keyword>
<comment type="caution">
    <text evidence="5">The sequence shown here is derived from an EMBL/GenBank/DDBJ whole genome shotgun (WGS) entry which is preliminary data.</text>
</comment>
<dbReference type="AlphaFoldDB" id="A0AAD4KUV4"/>
<feature type="domain" description="GPI inositol-deacylase winged helix" evidence="3">
    <location>
        <begin position="653"/>
        <end position="728"/>
    </location>
</feature>
<dbReference type="InterPro" id="IPR035994">
    <property type="entry name" value="Nucleoside_phosphorylase_sf"/>
</dbReference>
<evidence type="ECO:0000313" key="6">
    <source>
        <dbReference type="Proteomes" id="UP001201262"/>
    </source>
</evidence>
<dbReference type="SMART" id="SM00248">
    <property type="entry name" value="ANK"/>
    <property type="match status" value="10"/>
</dbReference>
<dbReference type="Pfam" id="PF24883">
    <property type="entry name" value="NPHP3_N"/>
    <property type="match status" value="1"/>
</dbReference>
<feature type="domain" description="Nephrocystin 3-like N-terminal" evidence="4">
    <location>
        <begin position="385"/>
        <end position="550"/>
    </location>
</feature>
<dbReference type="SUPFAM" id="SSF53167">
    <property type="entry name" value="Purine and uridine phosphorylases"/>
    <property type="match status" value="1"/>
</dbReference>
<dbReference type="InterPro" id="IPR002110">
    <property type="entry name" value="Ankyrin_rpt"/>
</dbReference>
<dbReference type="Gene3D" id="3.40.50.300">
    <property type="entry name" value="P-loop containing nucleotide triphosphate hydrolases"/>
    <property type="match status" value="1"/>
</dbReference>
<feature type="repeat" description="ANK" evidence="2">
    <location>
        <begin position="906"/>
        <end position="938"/>
    </location>
</feature>
<dbReference type="InterPro" id="IPR054471">
    <property type="entry name" value="GPIID_WHD"/>
</dbReference>
<dbReference type="SUPFAM" id="SSF52540">
    <property type="entry name" value="P-loop containing nucleoside triphosphate hydrolases"/>
    <property type="match status" value="1"/>
</dbReference>
<evidence type="ECO:0000313" key="5">
    <source>
        <dbReference type="EMBL" id="KAH8700411.1"/>
    </source>
</evidence>
<evidence type="ECO:0000256" key="2">
    <source>
        <dbReference type="PROSITE-ProRule" id="PRU00023"/>
    </source>
</evidence>
<feature type="repeat" description="ANK" evidence="2">
    <location>
        <begin position="873"/>
        <end position="905"/>
    </location>
</feature>
<dbReference type="Gene3D" id="1.25.40.20">
    <property type="entry name" value="Ankyrin repeat-containing domain"/>
    <property type="match status" value="4"/>
</dbReference>
<dbReference type="Pfam" id="PF12796">
    <property type="entry name" value="Ank_2"/>
    <property type="match status" value="4"/>
</dbReference>
<keyword evidence="2" id="KW-0040">ANK repeat</keyword>
<dbReference type="PROSITE" id="PS50088">
    <property type="entry name" value="ANK_REPEAT"/>
    <property type="match status" value="7"/>
</dbReference>
<dbReference type="Pfam" id="PF22939">
    <property type="entry name" value="WHD_GPIID"/>
    <property type="match status" value="1"/>
</dbReference>
<dbReference type="GO" id="GO:0009116">
    <property type="term" value="P:nucleoside metabolic process"/>
    <property type="evidence" value="ECO:0007669"/>
    <property type="project" value="InterPro"/>
</dbReference>
<dbReference type="PRINTS" id="PR01415">
    <property type="entry name" value="ANKYRIN"/>
</dbReference>
<dbReference type="PANTHER" id="PTHR46082">
    <property type="entry name" value="ATP/GTP-BINDING PROTEIN-RELATED"/>
    <property type="match status" value="1"/>
</dbReference>
<proteinExistence type="predicted"/>
<evidence type="ECO:0000259" key="3">
    <source>
        <dbReference type="Pfam" id="PF22939"/>
    </source>
</evidence>
<dbReference type="RefSeq" id="XP_046074117.1">
    <property type="nucleotide sequence ID" value="XM_046219322.1"/>
</dbReference>
<dbReference type="EMBL" id="JAJTJA010000004">
    <property type="protein sequence ID" value="KAH8700411.1"/>
    <property type="molecule type" value="Genomic_DNA"/>
</dbReference>
<dbReference type="InterPro" id="IPR036770">
    <property type="entry name" value="Ankyrin_rpt-contain_sf"/>
</dbReference>
<feature type="repeat" description="ANK" evidence="2">
    <location>
        <begin position="939"/>
        <end position="971"/>
    </location>
</feature>
<reference evidence="5" key="1">
    <citation type="submission" date="2021-12" db="EMBL/GenBank/DDBJ databases">
        <title>Convergent genome expansion in fungi linked to evolution of root-endophyte symbiosis.</title>
        <authorList>
            <consortium name="DOE Joint Genome Institute"/>
            <person name="Ke Y.-H."/>
            <person name="Bonito G."/>
            <person name="Liao H.-L."/>
            <person name="Looney B."/>
            <person name="Rojas-Flechas A."/>
            <person name="Nash J."/>
            <person name="Hameed K."/>
            <person name="Schadt C."/>
            <person name="Martin F."/>
            <person name="Crous P.W."/>
            <person name="Miettinen O."/>
            <person name="Magnuson J.K."/>
            <person name="Labbe J."/>
            <person name="Jacobson D."/>
            <person name="Doktycz M.J."/>
            <person name="Veneault-Fourrey C."/>
            <person name="Kuo A."/>
            <person name="Mondo S."/>
            <person name="Calhoun S."/>
            <person name="Riley R."/>
            <person name="Ohm R."/>
            <person name="LaButti K."/>
            <person name="Andreopoulos B."/>
            <person name="Pangilinan J."/>
            <person name="Nolan M."/>
            <person name="Tritt A."/>
            <person name="Clum A."/>
            <person name="Lipzen A."/>
            <person name="Daum C."/>
            <person name="Barry K."/>
            <person name="Grigoriev I.V."/>
            <person name="Vilgalys R."/>
        </authorList>
    </citation>
    <scope>NUCLEOTIDE SEQUENCE</scope>
    <source>
        <strain evidence="5">PMI_201</strain>
    </source>
</reference>
<name>A0AAD4KUV4_9EURO</name>
<dbReference type="Gene3D" id="3.40.50.1580">
    <property type="entry name" value="Nucleoside phosphorylase domain"/>
    <property type="match status" value="1"/>
</dbReference>
<dbReference type="Pfam" id="PF13637">
    <property type="entry name" value="Ank_4"/>
    <property type="match status" value="1"/>
</dbReference>
<feature type="repeat" description="ANK" evidence="2">
    <location>
        <begin position="1183"/>
        <end position="1215"/>
    </location>
</feature>
<dbReference type="GO" id="GO:0003824">
    <property type="term" value="F:catalytic activity"/>
    <property type="evidence" value="ECO:0007669"/>
    <property type="project" value="InterPro"/>
</dbReference>
<organism evidence="5 6">
    <name type="scientific">Talaromyces proteolyticus</name>
    <dbReference type="NCBI Taxonomy" id="1131652"/>
    <lineage>
        <taxon>Eukaryota</taxon>
        <taxon>Fungi</taxon>
        <taxon>Dikarya</taxon>
        <taxon>Ascomycota</taxon>
        <taxon>Pezizomycotina</taxon>
        <taxon>Eurotiomycetes</taxon>
        <taxon>Eurotiomycetidae</taxon>
        <taxon>Eurotiales</taxon>
        <taxon>Trichocomaceae</taxon>
        <taxon>Talaromyces</taxon>
        <taxon>Talaromyces sect. Bacilispori</taxon>
    </lineage>
</organism>
<evidence type="ECO:0000256" key="1">
    <source>
        <dbReference type="ARBA" id="ARBA00022737"/>
    </source>
</evidence>
<protein>
    <submittedName>
        <fullName evidence="5">Ankyrin repeat-containing domain protein</fullName>
    </submittedName>
</protein>
<dbReference type="SUPFAM" id="SSF48403">
    <property type="entry name" value="Ankyrin repeat"/>
    <property type="match status" value="1"/>
</dbReference>